<evidence type="ECO:0000313" key="5">
    <source>
        <dbReference type="Proteomes" id="UP000192596"/>
    </source>
</evidence>
<keyword evidence="5" id="KW-1185">Reference proteome</keyword>
<evidence type="ECO:0000259" key="2">
    <source>
        <dbReference type="PROSITE" id="PS50191"/>
    </source>
</evidence>
<sequence length="786" mass="86321">MRSALATLSTRHAVRQQNRNRSASLSALAPTPTSPSYDSSLAAIAASILYLNPSRSSTNLPIYIVNAAAFPSAFDVDYDSLLPYVLARLPSEEELIAGQEYGVIFFAGGQVEGATSGDKKEGPGLGWWVLAYQKLSRATRKKLQRLYIVHPRTWVRVLVGVFGTVVSPKFRRKIMHVNSLSGLAIHLPIEKLLIPPAVYLHDRKIAPEIDVPYAGAGRRAFGARNPLPRSLETATTRLPRVLRETTLFLLMDSCVKMEGIFRVPPHSVLAGCVKEAYDRGQQWVVWKEKGTDPRQRRMAIMVQPGIDEKLIREIRLEDAYGVHMAASLVKMWYRELRDPIFPEESYRHLREHFEDPRTPVKSEYLVDLLLPASPESPLSSVSREILTRHLLPTLHAVSLHREQNKMDPDNLGICFAMALLCGSNQLEDARMTKTIQRILSAAVEAWPELREGMGLTEEAIYADLKPPSDSREYEDPPDEQRMHRRSAEDIMEGHRIQMSEEDGSSPQQMRQETGIVTQQAPTLPPRPVRSRAASIAEATGLGATTEVPRRKPAPPIPAPPRYSTIFHDTPRSEEPAEMAAPGPANGMAGLSLTQISAEENAKKGFPPLPEPQAPHPALINVPKRKAVVPDGPPSQSASRSTSGTYSTASSHTDGAADPLPPVAENGFAKPTWAASARPLAGLRPITMVVSSNDGQSSENLPRVRGPSPGLLKRMNSLETGAPSGGGWSAGGRLEGLDEQRRGLGGDLDRRKLNLKKASVEDLRRLYEERAGLGEVLVRVGRRTATS</sequence>
<dbReference type="Pfam" id="PF13716">
    <property type="entry name" value="CRAL_TRIO_2"/>
    <property type="match status" value="1"/>
</dbReference>
<dbReference type="InterPro" id="IPR036865">
    <property type="entry name" value="CRAL-TRIO_dom_sf"/>
</dbReference>
<feature type="compositionally biased region" description="Basic and acidic residues" evidence="1">
    <location>
        <begin position="466"/>
        <end position="483"/>
    </location>
</feature>
<organism evidence="4 5">
    <name type="scientific">Cryoendolithus antarcticus</name>
    <dbReference type="NCBI Taxonomy" id="1507870"/>
    <lineage>
        <taxon>Eukaryota</taxon>
        <taxon>Fungi</taxon>
        <taxon>Dikarya</taxon>
        <taxon>Ascomycota</taxon>
        <taxon>Pezizomycotina</taxon>
        <taxon>Dothideomycetes</taxon>
        <taxon>Dothideomycetidae</taxon>
        <taxon>Cladosporiales</taxon>
        <taxon>Cladosporiaceae</taxon>
        <taxon>Cryoendolithus</taxon>
    </lineage>
</organism>
<feature type="region of interest" description="Disordered" evidence="1">
    <location>
        <begin position="690"/>
        <end position="733"/>
    </location>
</feature>
<dbReference type="STRING" id="1507870.A0A1V8SDG6"/>
<feature type="domain" description="Rho-GAP" evidence="3">
    <location>
        <begin position="229"/>
        <end position="450"/>
    </location>
</feature>
<dbReference type="Gene3D" id="3.40.525.10">
    <property type="entry name" value="CRAL-TRIO lipid binding domain"/>
    <property type="match status" value="1"/>
</dbReference>
<dbReference type="Proteomes" id="UP000192596">
    <property type="component" value="Unassembled WGS sequence"/>
</dbReference>
<dbReference type="SUPFAM" id="SSF48350">
    <property type="entry name" value="GTPase activation domain, GAP"/>
    <property type="match status" value="1"/>
</dbReference>
<feature type="region of interest" description="Disordered" evidence="1">
    <location>
        <begin position="543"/>
        <end position="666"/>
    </location>
</feature>
<dbReference type="GO" id="GO:0005737">
    <property type="term" value="C:cytoplasm"/>
    <property type="evidence" value="ECO:0007669"/>
    <property type="project" value="TreeGrafter"/>
</dbReference>
<dbReference type="OrthoDB" id="410651at2759"/>
<dbReference type="EMBL" id="NAJO01000060">
    <property type="protein sequence ID" value="OQN96861.1"/>
    <property type="molecule type" value="Genomic_DNA"/>
</dbReference>
<dbReference type="Pfam" id="PF00620">
    <property type="entry name" value="RhoGAP"/>
    <property type="match status" value="1"/>
</dbReference>
<feature type="region of interest" description="Disordered" evidence="1">
    <location>
        <begin position="461"/>
        <end position="483"/>
    </location>
</feature>
<dbReference type="CDD" id="cd00159">
    <property type="entry name" value="RhoGAP"/>
    <property type="match status" value="1"/>
</dbReference>
<reference evidence="5" key="1">
    <citation type="submission" date="2017-03" db="EMBL/GenBank/DDBJ databases">
        <title>Genomes of endolithic fungi from Antarctica.</title>
        <authorList>
            <person name="Coleine C."/>
            <person name="Masonjones S."/>
            <person name="Stajich J.E."/>
        </authorList>
    </citation>
    <scope>NUCLEOTIDE SEQUENCE [LARGE SCALE GENOMIC DNA]</scope>
    <source>
        <strain evidence="5">CCFEE 5527</strain>
    </source>
</reference>
<dbReference type="Gene3D" id="1.10.555.10">
    <property type="entry name" value="Rho GTPase activation protein"/>
    <property type="match status" value="1"/>
</dbReference>
<feature type="compositionally biased region" description="Polar residues" evidence="1">
    <location>
        <begin position="690"/>
        <end position="699"/>
    </location>
</feature>
<evidence type="ECO:0008006" key="6">
    <source>
        <dbReference type="Google" id="ProtNLM"/>
    </source>
</evidence>
<evidence type="ECO:0000259" key="3">
    <source>
        <dbReference type="PROSITE" id="PS50238"/>
    </source>
</evidence>
<dbReference type="InterPro" id="IPR008936">
    <property type="entry name" value="Rho_GTPase_activation_prot"/>
</dbReference>
<dbReference type="AlphaFoldDB" id="A0A1V8SDG6"/>
<evidence type="ECO:0000313" key="4">
    <source>
        <dbReference type="EMBL" id="OQN96861.1"/>
    </source>
</evidence>
<feature type="compositionally biased region" description="Low complexity" evidence="1">
    <location>
        <begin position="577"/>
        <end position="589"/>
    </location>
</feature>
<feature type="compositionally biased region" description="Polar residues" evidence="1">
    <location>
        <begin position="633"/>
        <end position="652"/>
    </location>
</feature>
<accession>A0A1V8SDG6</accession>
<dbReference type="InterPro" id="IPR001251">
    <property type="entry name" value="CRAL-TRIO_dom"/>
</dbReference>
<protein>
    <recommendedName>
        <fullName evidence="6">Rho-GAP domain-containing protein</fullName>
    </recommendedName>
</protein>
<dbReference type="SMART" id="SM00324">
    <property type="entry name" value="RhoGAP"/>
    <property type="match status" value="1"/>
</dbReference>
<dbReference type="GO" id="GO:0005096">
    <property type="term" value="F:GTPase activator activity"/>
    <property type="evidence" value="ECO:0007669"/>
    <property type="project" value="TreeGrafter"/>
</dbReference>
<comment type="caution">
    <text evidence="4">The sequence shown here is derived from an EMBL/GenBank/DDBJ whole genome shotgun (WGS) entry which is preliminary data.</text>
</comment>
<dbReference type="GO" id="GO:0007264">
    <property type="term" value="P:small GTPase-mediated signal transduction"/>
    <property type="evidence" value="ECO:0007669"/>
    <property type="project" value="TreeGrafter"/>
</dbReference>
<feature type="domain" description="CRAL-TRIO" evidence="2">
    <location>
        <begin position="38"/>
        <end position="198"/>
    </location>
</feature>
<dbReference type="PROSITE" id="PS50191">
    <property type="entry name" value="CRAL_TRIO"/>
    <property type="match status" value="1"/>
</dbReference>
<dbReference type="InterPro" id="IPR000198">
    <property type="entry name" value="RhoGAP_dom"/>
</dbReference>
<proteinExistence type="predicted"/>
<dbReference type="PANTHER" id="PTHR45808:SF2">
    <property type="entry name" value="RHO GTPASE-ACTIVATING PROTEIN 68F"/>
    <property type="match status" value="1"/>
</dbReference>
<dbReference type="SUPFAM" id="SSF52087">
    <property type="entry name" value="CRAL/TRIO domain"/>
    <property type="match status" value="1"/>
</dbReference>
<dbReference type="PROSITE" id="PS50238">
    <property type="entry name" value="RHOGAP"/>
    <property type="match status" value="1"/>
</dbReference>
<dbReference type="InParanoid" id="A0A1V8SDG6"/>
<gene>
    <name evidence="4" type="ORF">B0A48_17415</name>
</gene>
<evidence type="ECO:0000256" key="1">
    <source>
        <dbReference type="SAM" id="MobiDB-lite"/>
    </source>
</evidence>
<name>A0A1V8SDG6_9PEZI</name>
<feature type="compositionally biased region" description="Gly residues" evidence="1">
    <location>
        <begin position="722"/>
        <end position="733"/>
    </location>
</feature>
<dbReference type="PANTHER" id="PTHR45808">
    <property type="entry name" value="RHO GTPASE-ACTIVATING PROTEIN 68F"/>
    <property type="match status" value="1"/>
</dbReference>